<protein>
    <submittedName>
        <fullName evidence="1">Uncharacterized protein</fullName>
    </submittedName>
</protein>
<name>A0A0E9SFE3_ANGAN</name>
<organism evidence="1">
    <name type="scientific">Anguilla anguilla</name>
    <name type="common">European freshwater eel</name>
    <name type="synonym">Muraena anguilla</name>
    <dbReference type="NCBI Taxonomy" id="7936"/>
    <lineage>
        <taxon>Eukaryota</taxon>
        <taxon>Metazoa</taxon>
        <taxon>Chordata</taxon>
        <taxon>Craniata</taxon>
        <taxon>Vertebrata</taxon>
        <taxon>Euteleostomi</taxon>
        <taxon>Actinopterygii</taxon>
        <taxon>Neopterygii</taxon>
        <taxon>Teleostei</taxon>
        <taxon>Anguilliformes</taxon>
        <taxon>Anguillidae</taxon>
        <taxon>Anguilla</taxon>
    </lineage>
</organism>
<evidence type="ECO:0000313" key="1">
    <source>
        <dbReference type="EMBL" id="JAH40006.1"/>
    </source>
</evidence>
<dbReference type="EMBL" id="GBXM01068571">
    <property type="protein sequence ID" value="JAH40006.1"/>
    <property type="molecule type" value="Transcribed_RNA"/>
</dbReference>
<proteinExistence type="predicted"/>
<reference evidence="1" key="2">
    <citation type="journal article" date="2015" name="Fish Shellfish Immunol.">
        <title>Early steps in the European eel (Anguilla anguilla)-Vibrio vulnificus interaction in the gills: Role of the RtxA13 toxin.</title>
        <authorList>
            <person name="Callol A."/>
            <person name="Pajuelo D."/>
            <person name="Ebbesson L."/>
            <person name="Teles M."/>
            <person name="MacKenzie S."/>
            <person name="Amaro C."/>
        </authorList>
    </citation>
    <scope>NUCLEOTIDE SEQUENCE</scope>
</reference>
<dbReference type="AlphaFoldDB" id="A0A0E9SFE3"/>
<reference evidence="1" key="1">
    <citation type="submission" date="2014-11" db="EMBL/GenBank/DDBJ databases">
        <authorList>
            <person name="Amaro Gonzalez C."/>
        </authorList>
    </citation>
    <scope>NUCLEOTIDE SEQUENCE</scope>
</reference>
<sequence length="40" mass="4804">MLICKSWHKNEEFCDLRVMLNKREINFRASQTSRLASFLS</sequence>
<accession>A0A0E9SFE3</accession>